<comment type="similarity">
    <text evidence="1">Belongs to the 'GDSL' lipolytic enzyme family.</text>
</comment>
<reference evidence="2" key="5">
    <citation type="journal article" date="2021" name="G3 (Bethesda)">
        <title>Aegilops tauschii genome assembly Aet v5.0 features greater sequence contiguity and improved annotation.</title>
        <authorList>
            <person name="Wang L."/>
            <person name="Zhu T."/>
            <person name="Rodriguez J.C."/>
            <person name="Deal K.R."/>
            <person name="Dubcovsky J."/>
            <person name="McGuire P.E."/>
            <person name="Lux T."/>
            <person name="Spannagl M."/>
            <person name="Mayer K.F.X."/>
            <person name="Baldrich P."/>
            <person name="Meyers B.C."/>
            <person name="Huo N."/>
            <person name="Gu Y.Q."/>
            <person name="Zhou H."/>
            <person name="Devos K.M."/>
            <person name="Bennetzen J.L."/>
            <person name="Unver T."/>
            <person name="Budak H."/>
            <person name="Gulick P.J."/>
            <person name="Galiba G."/>
            <person name="Kalapos B."/>
            <person name="Nelson D.R."/>
            <person name="Li P."/>
            <person name="You F.M."/>
            <person name="Luo M.C."/>
            <person name="Dvorak J."/>
        </authorList>
    </citation>
    <scope>NUCLEOTIDE SEQUENCE [LARGE SCALE GENOMIC DNA]</scope>
    <source>
        <strain evidence="2">cv. AL8/78</strain>
    </source>
</reference>
<sequence>MLTTRSSLNKTIMYDRIGCLSDINRVAKYHNSMLHAAIRVLRGKYSHARIIYADFYGPIITILENPSRFGKDQKVCRDSVSVLLTLACYCGVTEFSSKTRSICRSHRRRRSTGLLRRRRGIQLECQCCLRHAGGDGLQESLGVRELGWDSLHGGYIPLHRRRMAPRSFCRSANTKCSSLLEKRLNRNHYRQQKEFMNMLTSYFRRN</sequence>
<organism evidence="2 3">
    <name type="scientific">Aegilops tauschii subsp. strangulata</name>
    <name type="common">Goatgrass</name>
    <dbReference type="NCBI Taxonomy" id="200361"/>
    <lineage>
        <taxon>Eukaryota</taxon>
        <taxon>Viridiplantae</taxon>
        <taxon>Streptophyta</taxon>
        <taxon>Embryophyta</taxon>
        <taxon>Tracheophyta</taxon>
        <taxon>Spermatophyta</taxon>
        <taxon>Magnoliopsida</taxon>
        <taxon>Liliopsida</taxon>
        <taxon>Poales</taxon>
        <taxon>Poaceae</taxon>
        <taxon>BOP clade</taxon>
        <taxon>Pooideae</taxon>
        <taxon>Triticodae</taxon>
        <taxon>Triticeae</taxon>
        <taxon>Triticinae</taxon>
        <taxon>Aegilops</taxon>
    </lineage>
</organism>
<evidence type="ECO:0000313" key="3">
    <source>
        <dbReference type="Proteomes" id="UP000015105"/>
    </source>
</evidence>
<dbReference type="PANTHER" id="PTHR22835">
    <property type="entry name" value="ZINC FINGER FYVE DOMAIN CONTAINING PROTEIN"/>
    <property type="match status" value="1"/>
</dbReference>
<dbReference type="InterPro" id="IPR036514">
    <property type="entry name" value="SGNH_hydro_sf"/>
</dbReference>
<reference evidence="2" key="3">
    <citation type="journal article" date="2017" name="Nature">
        <title>Genome sequence of the progenitor of the wheat D genome Aegilops tauschii.</title>
        <authorList>
            <person name="Luo M.C."/>
            <person name="Gu Y.Q."/>
            <person name="Puiu D."/>
            <person name="Wang H."/>
            <person name="Twardziok S.O."/>
            <person name="Deal K.R."/>
            <person name="Huo N."/>
            <person name="Zhu T."/>
            <person name="Wang L."/>
            <person name="Wang Y."/>
            <person name="McGuire P.E."/>
            <person name="Liu S."/>
            <person name="Long H."/>
            <person name="Ramasamy R.K."/>
            <person name="Rodriguez J.C."/>
            <person name="Van S.L."/>
            <person name="Yuan L."/>
            <person name="Wang Z."/>
            <person name="Xia Z."/>
            <person name="Xiao L."/>
            <person name="Anderson O.D."/>
            <person name="Ouyang S."/>
            <person name="Liang Y."/>
            <person name="Zimin A.V."/>
            <person name="Pertea G."/>
            <person name="Qi P."/>
            <person name="Bennetzen J.L."/>
            <person name="Dai X."/>
            <person name="Dawson M.W."/>
            <person name="Muller H.G."/>
            <person name="Kugler K."/>
            <person name="Rivarola-Duarte L."/>
            <person name="Spannagl M."/>
            <person name="Mayer K.F.X."/>
            <person name="Lu F.H."/>
            <person name="Bevan M.W."/>
            <person name="Leroy P."/>
            <person name="Li P."/>
            <person name="You F.M."/>
            <person name="Sun Q."/>
            <person name="Liu Z."/>
            <person name="Lyons E."/>
            <person name="Wicker T."/>
            <person name="Salzberg S.L."/>
            <person name="Devos K.M."/>
            <person name="Dvorak J."/>
        </authorList>
    </citation>
    <scope>NUCLEOTIDE SEQUENCE [LARGE SCALE GENOMIC DNA]</scope>
    <source>
        <strain evidence="2">cv. AL8/78</strain>
    </source>
</reference>
<keyword evidence="3" id="KW-1185">Reference proteome</keyword>
<protein>
    <submittedName>
        <fullName evidence="2">Uncharacterized protein</fullName>
    </submittedName>
</protein>
<dbReference type="Gene3D" id="3.40.50.1110">
    <property type="entry name" value="SGNH hydrolase"/>
    <property type="match status" value="1"/>
</dbReference>
<evidence type="ECO:0000256" key="1">
    <source>
        <dbReference type="ARBA" id="ARBA00008668"/>
    </source>
</evidence>
<accession>A0A453KU61</accession>
<reference evidence="2" key="4">
    <citation type="submission" date="2019-03" db="UniProtKB">
        <authorList>
            <consortium name="EnsemblPlants"/>
        </authorList>
    </citation>
    <scope>IDENTIFICATION</scope>
</reference>
<reference evidence="3" key="2">
    <citation type="journal article" date="2017" name="Nat. Plants">
        <title>The Aegilops tauschii genome reveals multiple impacts of transposons.</title>
        <authorList>
            <person name="Zhao G."/>
            <person name="Zou C."/>
            <person name="Li K."/>
            <person name="Wang K."/>
            <person name="Li T."/>
            <person name="Gao L."/>
            <person name="Zhang X."/>
            <person name="Wang H."/>
            <person name="Yang Z."/>
            <person name="Liu X."/>
            <person name="Jiang W."/>
            <person name="Mao L."/>
            <person name="Kong X."/>
            <person name="Jiao Y."/>
            <person name="Jia J."/>
        </authorList>
    </citation>
    <scope>NUCLEOTIDE SEQUENCE [LARGE SCALE GENOMIC DNA]</scope>
    <source>
        <strain evidence="3">cv. AL8/78</strain>
    </source>
</reference>
<dbReference type="Proteomes" id="UP000015105">
    <property type="component" value="Chromosome 5D"/>
</dbReference>
<reference evidence="3" key="1">
    <citation type="journal article" date="2014" name="Science">
        <title>Ancient hybridizations among the ancestral genomes of bread wheat.</title>
        <authorList>
            <consortium name="International Wheat Genome Sequencing Consortium,"/>
            <person name="Marcussen T."/>
            <person name="Sandve S.R."/>
            <person name="Heier L."/>
            <person name="Spannagl M."/>
            <person name="Pfeifer M."/>
            <person name="Jakobsen K.S."/>
            <person name="Wulff B.B."/>
            <person name="Steuernagel B."/>
            <person name="Mayer K.F."/>
            <person name="Olsen O.A."/>
        </authorList>
    </citation>
    <scope>NUCLEOTIDE SEQUENCE [LARGE SCALE GENOMIC DNA]</scope>
    <source>
        <strain evidence="3">cv. AL8/78</strain>
    </source>
</reference>
<dbReference type="PANTHER" id="PTHR22835:SF683">
    <property type="entry name" value="OS05G0506800 PROTEIN"/>
    <property type="match status" value="1"/>
</dbReference>
<dbReference type="EnsemblPlants" id="AET5Gv20515400.3">
    <property type="protein sequence ID" value="AET5Gv20515400.3"/>
    <property type="gene ID" value="AET5Gv20515400"/>
</dbReference>
<dbReference type="AlphaFoldDB" id="A0A453KU61"/>
<name>A0A453KU61_AEGTS</name>
<proteinExistence type="inferred from homology"/>
<evidence type="ECO:0000313" key="2">
    <source>
        <dbReference type="EnsemblPlants" id="AET5Gv20515400.3"/>
    </source>
</evidence>
<dbReference type="Gramene" id="AET5Gv20515400.3">
    <property type="protein sequence ID" value="AET5Gv20515400.3"/>
    <property type="gene ID" value="AET5Gv20515400"/>
</dbReference>